<dbReference type="Proteomes" id="UP000886657">
    <property type="component" value="Unassembled WGS sequence"/>
</dbReference>
<dbReference type="SMART" id="SM00065">
    <property type="entry name" value="GAF"/>
    <property type="match status" value="1"/>
</dbReference>
<dbReference type="SMART" id="SM00471">
    <property type="entry name" value="HDc"/>
    <property type="match status" value="1"/>
</dbReference>
<dbReference type="PANTHER" id="PTHR43155">
    <property type="entry name" value="CYCLIC DI-GMP PHOSPHODIESTERASE PA4108-RELATED"/>
    <property type="match status" value="1"/>
</dbReference>
<evidence type="ECO:0000313" key="3">
    <source>
        <dbReference type="Proteomes" id="UP000886657"/>
    </source>
</evidence>
<accession>A0A9D7SFZ0</accession>
<dbReference type="SUPFAM" id="SSF55781">
    <property type="entry name" value="GAF domain-like"/>
    <property type="match status" value="1"/>
</dbReference>
<dbReference type="Pfam" id="PF01590">
    <property type="entry name" value="GAF"/>
    <property type="match status" value="1"/>
</dbReference>
<evidence type="ECO:0000259" key="1">
    <source>
        <dbReference type="PROSITE" id="PS51832"/>
    </source>
</evidence>
<dbReference type="PANTHER" id="PTHR43155:SF2">
    <property type="entry name" value="CYCLIC DI-GMP PHOSPHODIESTERASE PA4108"/>
    <property type="match status" value="1"/>
</dbReference>
<evidence type="ECO:0000313" key="2">
    <source>
        <dbReference type="EMBL" id="MBK9795792.1"/>
    </source>
</evidence>
<dbReference type="PROSITE" id="PS51832">
    <property type="entry name" value="HD_GYP"/>
    <property type="match status" value="2"/>
</dbReference>
<name>A0A9D7SFZ0_9BACT</name>
<protein>
    <submittedName>
        <fullName evidence="2">GAF domain-containing protein</fullName>
    </submittedName>
</protein>
<feature type="domain" description="HD-GYP" evidence="1">
    <location>
        <begin position="370"/>
        <end position="570"/>
    </location>
</feature>
<gene>
    <name evidence="2" type="ORF">IPP58_04750</name>
</gene>
<dbReference type="Gene3D" id="3.30.450.40">
    <property type="match status" value="1"/>
</dbReference>
<organism evidence="2 3">
    <name type="scientific">Candidatus Geothrix skivensis</name>
    <dbReference type="NCBI Taxonomy" id="2954439"/>
    <lineage>
        <taxon>Bacteria</taxon>
        <taxon>Pseudomonadati</taxon>
        <taxon>Acidobacteriota</taxon>
        <taxon>Holophagae</taxon>
        <taxon>Holophagales</taxon>
        <taxon>Holophagaceae</taxon>
        <taxon>Geothrix</taxon>
    </lineage>
</organism>
<reference evidence="2" key="1">
    <citation type="submission" date="2020-10" db="EMBL/GenBank/DDBJ databases">
        <title>Connecting structure to function with the recovery of over 1000 high-quality activated sludge metagenome-assembled genomes encoding full-length rRNA genes using long-read sequencing.</title>
        <authorList>
            <person name="Singleton C.M."/>
            <person name="Petriglieri F."/>
            <person name="Kristensen J.M."/>
            <person name="Kirkegaard R.H."/>
            <person name="Michaelsen T.Y."/>
            <person name="Andersen M.H."/>
            <person name="Karst S.M."/>
            <person name="Dueholm M.S."/>
            <person name="Nielsen P.H."/>
            <person name="Albertsen M."/>
        </authorList>
    </citation>
    <scope>NUCLEOTIDE SEQUENCE</scope>
    <source>
        <strain evidence="2">Skiv_18-Q3-R9-52_MAXAC.067</strain>
    </source>
</reference>
<dbReference type="InterPro" id="IPR037522">
    <property type="entry name" value="HD_GYP_dom"/>
</dbReference>
<dbReference type="InterPro" id="IPR029016">
    <property type="entry name" value="GAF-like_dom_sf"/>
</dbReference>
<sequence>MRFTVAIPPENRNTLLDRVTGEMRQALVMVDAAPADVVLGLPGEGLFAGCSTWPGSDAALALMKAGWERAKDRRSMARLHEVGRALVSEQNLDRLLDLILTKARELLKAEAGSIYLLSGEGERRELLFAHTQNARVRLPFHRIVMPVSDRTLAGFAALHRESLNIHDVYRIPEEAPYRFNDSFDRQAGYRTSSVLVVPMQDTEGQVLGVLQLLNRLEEESGEGGVFSDEDQNLAQSLAGQAAVAVKNAQLRQEIEQLFEGFVAASVTAIEARDPVTSGHSGRVADLTVGLAEAVNATPNGTYGELIFTDRQLRELRYASLLHDFGKVGVREQVLVKAKKLDPSQLELILQRLRQRGLEEALDLLAQAWRGGEHFDPARWEAVLRDRQLETEQLMQLVRQSNEPSILSQEAADGLGRLEDLRFGHWTGERRELVEPESLASLRIRKGSLSEGERLEIESHVSHTFRFLERIPWTRDLAGVPEIAYAHHERLSGRGYPRQLGARDIPVQSRAMAIADVFDALTARDRPYKGAVPLERSLAILQEEAREGALDRPLLDLFIEARVFERTAPRT</sequence>
<dbReference type="AlphaFoldDB" id="A0A9D7SFZ0"/>
<comment type="caution">
    <text evidence="2">The sequence shown here is derived from an EMBL/GenBank/DDBJ whole genome shotgun (WGS) entry which is preliminary data.</text>
</comment>
<feature type="domain" description="HD-GYP" evidence="1">
    <location>
        <begin position="254"/>
        <end position="348"/>
    </location>
</feature>
<dbReference type="SUPFAM" id="SSF109604">
    <property type="entry name" value="HD-domain/PDEase-like"/>
    <property type="match status" value="2"/>
</dbReference>
<dbReference type="InterPro" id="IPR003018">
    <property type="entry name" value="GAF"/>
</dbReference>
<dbReference type="InterPro" id="IPR003607">
    <property type="entry name" value="HD/PDEase_dom"/>
</dbReference>
<proteinExistence type="predicted"/>
<dbReference type="Gene3D" id="1.10.3210.10">
    <property type="entry name" value="Hypothetical protein af1432"/>
    <property type="match status" value="2"/>
</dbReference>
<dbReference type="EMBL" id="JADKIO010000005">
    <property type="protein sequence ID" value="MBK9795792.1"/>
    <property type="molecule type" value="Genomic_DNA"/>
</dbReference>
<dbReference type="Pfam" id="PF13487">
    <property type="entry name" value="HD_5"/>
    <property type="match status" value="1"/>
</dbReference>
<dbReference type="CDD" id="cd00077">
    <property type="entry name" value="HDc"/>
    <property type="match status" value="2"/>
</dbReference>